<dbReference type="PIRSF" id="PIRSF000103">
    <property type="entry name" value="HIBADH"/>
    <property type="match status" value="1"/>
</dbReference>
<dbReference type="PANTHER" id="PTHR43060:SF15">
    <property type="entry name" value="3-HYDROXYISOBUTYRATE DEHYDROGENASE-LIKE 1, MITOCHONDRIAL-RELATED"/>
    <property type="match status" value="1"/>
</dbReference>
<dbReference type="EC" id="1.1.1.31" evidence="6"/>
<dbReference type="EMBL" id="JGVH01000006">
    <property type="protein sequence ID" value="KER04607.1"/>
    <property type="molecule type" value="Genomic_DNA"/>
</dbReference>
<reference evidence="6 7" key="1">
    <citation type="submission" date="2014-03" db="EMBL/GenBank/DDBJ databases">
        <title>Draft Genome of Photorhabdus temperata Meg1.</title>
        <authorList>
            <person name="Hurst S.G.IV."/>
            <person name="Morris K."/>
            <person name="Thomas K."/>
            <person name="Tisa L.S."/>
        </authorList>
    </citation>
    <scope>NUCLEOTIDE SEQUENCE [LARGE SCALE GENOMIC DNA]</scope>
    <source>
        <strain evidence="6 7">Meg1</strain>
    </source>
</reference>
<evidence type="ECO:0000256" key="2">
    <source>
        <dbReference type="ARBA" id="ARBA00023027"/>
    </source>
</evidence>
<dbReference type="RefSeq" id="WP_036837308.1">
    <property type="nucleotide sequence ID" value="NZ_CAWLUD010000006.1"/>
</dbReference>
<dbReference type="InterPro" id="IPR013328">
    <property type="entry name" value="6PGD_dom2"/>
</dbReference>
<proteinExistence type="predicted"/>
<organism evidence="6 7">
    <name type="scientific">Photorhabdus temperata subsp. temperata Meg1</name>
    <dbReference type="NCBI Taxonomy" id="1393735"/>
    <lineage>
        <taxon>Bacteria</taxon>
        <taxon>Pseudomonadati</taxon>
        <taxon>Pseudomonadota</taxon>
        <taxon>Gammaproteobacteria</taxon>
        <taxon>Enterobacterales</taxon>
        <taxon>Morganellaceae</taxon>
        <taxon>Photorhabdus</taxon>
    </lineage>
</organism>
<dbReference type="PANTHER" id="PTHR43060">
    <property type="entry name" value="3-HYDROXYISOBUTYRATE DEHYDROGENASE-LIKE 1, MITOCHONDRIAL-RELATED"/>
    <property type="match status" value="1"/>
</dbReference>
<dbReference type="InterPro" id="IPR029154">
    <property type="entry name" value="HIBADH-like_NADP-bd"/>
</dbReference>
<evidence type="ECO:0000259" key="5">
    <source>
        <dbReference type="Pfam" id="PF14833"/>
    </source>
</evidence>
<dbReference type="Proteomes" id="UP000028002">
    <property type="component" value="Unassembled WGS sequence"/>
</dbReference>
<evidence type="ECO:0000313" key="7">
    <source>
        <dbReference type="Proteomes" id="UP000028002"/>
    </source>
</evidence>
<dbReference type="SUPFAM" id="SSF51735">
    <property type="entry name" value="NAD(P)-binding Rossmann-fold domains"/>
    <property type="match status" value="1"/>
</dbReference>
<evidence type="ECO:0000256" key="3">
    <source>
        <dbReference type="PIRSR" id="PIRSR000103-1"/>
    </source>
</evidence>
<evidence type="ECO:0000313" key="6">
    <source>
        <dbReference type="EMBL" id="KER04607.1"/>
    </source>
</evidence>
<comment type="caution">
    <text evidence="6">The sequence shown here is derived from an EMBL/GenBank/DDBJ whole genome shotgun (WGS) entry which is preliminary data.</text>
</comment>
<feature type="domain" description="6-phosphogluconate dehydrogenase NADP-binding" evidence="4">
    <location>
        <begin position="3"/>
        <end position="161"/>
    </location>
</feature>
<dbReference type="InterPro" id="IPR015815">
    <property type="entry name" value="HIBADH-related"/>
</dbReference>
<dbReference type="Gene3D" id="1.10.1040.10">
    <property type="entry name" value="N-(1-d-carboxylethyl)-l-norvaline Dehydrogenase, domain 2"/>
    <property type="match status" value="1"/>
</dbReference>
<dbReference type="InterPro" id="IPR008927">
    <property type="entry name" value="6-PGluconate_DH-like_C_sf"/>
</dbReference>
<dbReference type="Gene3D" id="3.40.50.720">
    <property type="entry name" value="NAD(P)-binding Rossmann-like Domain"/>
    <property type="match status" value="1"/>
</dbReference>
<dbReference type="AlphaFoldDB" id="A0A081S104"/>
<dbReference type="PATRIC" id="fig|1393735.3.peg.743"/>
<dbReference type="GO" id="GO:0050661">
    <property type="term" value="F:NADP binding"/>
    <property type="evidence" value="ECO:0007669"/>
    <property type="project" value="InterPro"/>
</dbReference>
<gene>
    <name evidence="6" type="ORF">MEG1DRAFT_00731</name>
</gene>
<keyword evidence="1 6" id="KW-0560">Oxidoreductase</keyword>
<keyword evidence="2" id="KW-0520">NAD</keyword>
<protein>
    <submittedName>
        <fullName evidence="6">Beta-hydroxyacid dehydrogenase, 3-hydroxyisobutyrate dehydrogenase</fullName>
        <ecNumber evidence="6">1.1.1.31</ecNumber>
    </submittedName>
</protein>
<dbReference type="InterPro" id="IPR006115">
    <property type="entry name" value="6PGDH_NADP-bd"/>
</dbReference>
<dbReference type="SUPFAM" id="SSF48179">
    <property type="entry name" value="6-phosphogluconate dehydrogenase C-terminal domain-like"/>
    <property type="match status" value="1"/>
</dbReference>
<dbReference type="GO" id="GO:0008442">
    <property type="term" value="F:3-hydroxyisobutyrate dehydrogenase activity"/>
    <property type="evidence" value="ECO:0007669"/>
    <property type="project" value="UniProtKB-EC"/>
</dbReference>
<dbReference type="GO" id="GO:0051287">
    <property type="term" value="F:NAD binding"/>
    <property type="evidence" value="ECO:0007669"/>
    <property type="project" value="InterPro"/>
</dbReference>
<sequence>MNNIGFIGLGRLGKAICSKLLEKNIELYIHNRSSNKATELIQHGAIWCENISELAKNCRVIFICTAGETAIEKYLMNEVTGLIAFLEKGSIIIDLSTISPAKAIQIHNKLSCHSLSYIECPVSGGSEGALNGSLSAIVAGDEAVWDMMQPLLYCFCKEITYTNKLGEAQQLKILNNIAESINLAGALEVIKLGLLQEIDIELMQKVFTSCRGCSAYMNVALKYIISGEKTSDVSLAIRCKDLHLAESLYQNFNAFQMIDKVKSLFLYTKEIYGEESDQCDYFSLISKRLSETI</sequence>
<accession>A0A081S104</accession>
<evidence type="ECO:0000259" key="4">
    <source>
        <dbReference type="Pfam" id="PF03446"/>
    </source>
</evidence>
<name>A0A081S104_PHOTE</name>
<feature type="domain" description="3-hydroxyisobutyrate dehydrogenase-like NAD-binding" evidence="5">
    <location>
        <begin position="166"/>
        <end position="280"/>
    </location>
</feature>
<dbReference type="Pfam" id="PF14833">
    <property type="entry name" value="NAD_binding_11"/>
    <property type="match status" value="1"/>
</dbReference>
<dbReference type="InterPro" id="IPR036291">
    <property type="entry name" value="NAD(P)-bd_dom_sf"/>
</dbReference>
<feature type="active site" evidence="3">
    <location>
        <position position="172"/>
    </location>
</feature>
<dbReference type="Pfam" id="PF03446">
    <property type="entry name" value="NAD_binding_2"/>
    <property type="match status" value="1"/>
</dbReference>
<evidence type="ECO:0000256" key="1">
    <source>
        <dbReference type="ARBA" id="ARBA00023002"/>
    </source>
</evidence>